<dbReference type="EMBL" id="FNQT01000001">
    <property type="protein sequence ID" value="SDZ95906.1"/>
    <property type="molecule type" value="Genomic_DNA"/>
</dbReference>
<gene>
    <name evidence="1" type="ORF">SAMN04488065_1431</name>
</gene>
<evidence type="ECO:0000313" key="1">
    <source>
        <dbReference type="EMBL" id="SDZ95906.1"/>
    </source>
</evidence>
<reference evidence="1 2" key="1">
    <citation type="submission" date="2016-10" db="EMBL/GenBank/DDBJ databases">
        <authorList>
            <person name="de Groot N.N."/>
        </authorList>
    </citation>
    <scope>NUCLEOTIDE SEQUENCE [LARGE SCALE GENOMIC DNA]</scope>
    <source>
        <strain evidence="1 2">CGMCC 1.8712</strain>
    </source>
</reference>
<name>A0A1H3X936_9EURY</name>
<protein>
    <submittedName>
        <fullName evidence="1">Uncharacterized protein</fullName>
    </submittedName>
</protein>
<dbReference type="AlphaFoldDB" id="A0A1H3X936"/>
<accession>A0A1H3X936</accession>
<dbReference type="Pfam" id="PF26484">
    <property type="entry name" value="WNWW"/>
    <property type="match status" value="1"/>
</dbReference>
<dbReference type="STRING" id="555874.SAMN04488065_1431"/>
<proteinExistence type="predicted"/>
<keyword evidence="2" id="KW-1185">Reference proteome</keyword>
<sequence>MVDVTDLDRERLACALERAFESEEGERRAVVRAAGDLADSGRLAADRGEPLTVETVVSELADAPDGSSLAERWNWWVGALAVAYGDAYAQFGVRRHG</sequence>
<dbReference type="Proteomes" id="UP000236755">
    <property type="component" value="Unassembled WGS sequence"/>
</dbReference>
<dbReference type="InterPro" id="IPR058716">
    <property type="entry name" value="WNWW_dom-containing"/>
</dbReference>
<organism evidence="1 2">
    <name type="scientific">Haloplanus vescus</name>
    <dbReference type="NCBI Taxonomy" id="555874"/>
    <lineage>
        <taxon>Archaea</taxon>
        <taxon>Methanobacteriati</taxon>
        <taxon>Methanobacteriota</taxon>
        <taxon>Stenosarchaea group</taxon>
        <taxon>Halobacteria</taxon>
        <taxon>Halobacteriales</taxon>
        <taxon>Haloferacaceae</taxon>
        <taxon>Haloplanus</taxon>
    </lineage>
</organism>
<evidence type="ECO:0000313" key="2">
    <source>
        <dbReference type="Proteomes" id="UP000236755"/>
    </source>
</evidence>